<reference evidence="3" key="1">
    <citation type="submission" date="2020-02" db="EMBL/GenBank/DDBJ databases">
        <authorList>
            <person name="Meier V. D."/>
        </authorList>
    </citation>
    <scope>NUCLEOTIDE SEQUENCE</scope>
    <source>
        <strain evidence="3">AVDCRST_MAG84</strain>
    </source>
</reference>
<dbReference type="PROSITE" id="PS50006">
    <property type="entry name" value="FHA_DOMAIN"/>
    <property type="match status" value="1"/>
</dbReference>
<dbReference type="EMBL" id="CADCTZ010000729">
    <property type="protein sequence ID" value="CAA9363475.1"/>
    <property type="molecule type" value="Genomic_DNA"/>
</dbReference>
<evidence type="ECO:0000256" key="1">
    <source>
        <dbReference type="SAM" id="MobiDB-lite"/>
    </source>
</evidence>
<feature type="compositionally biased region" description="Basic and acidic residues" evidence="1">
    <location>
        <begin position="151"/>
        <end position="163"/>
    </location>
</feature>
<sequence>MIKLTLLHPLQSIPVRSWIFEDEQVVRLGRSTENHVVLFSAVVSRRHIELRRSGITWELINLGTNGTYLDGKPIVKVPVVDGLIVHLARSGPKIQINVGPNQSSIQLGQISVKPRDAKEIHAPSGGPQISTIPVPDQKEVGTSREEEELTQADHTRQYSEEEF</sequence>
<gene>
    <name evidence="3" type="ORF">AVDCRST_MAG84-3649</name>
</gene>
<accession>A0A6J4MM59</accession>
<dbReference type="SUPFAM" id="SSF49879">
    <property type="entry name" value="SMAD/FHA domain"/>
    <property type="match status" value="1"/>
</dbReference>
<dbReference type="AlphaFoldDB" id="A0A6J4MM59"/>
<name>A0A6J4MM59_9CYAN</name>
<dbReference type="InterPro" id="IPR000253">
    <property type="entry name" value="FHA_dom"/>
</dbReference>
<feature type="domain" description="FHA" evidence="2">
    <location>
        <begin position="26"/>
        <end position="74"/>
    </location>
</feature>
<evidence type="ECO:0000259" key="2">
    <source>
        <dbReference type="PROSITE" id="PS50006"/>
    </source>
</evidence>
<organism evidence="3">
    <name type="scientific">uncultured Microcoleus sp</name>
    <dbReference type="NCBI Taxonomy" id="259945"/>
    <lineage>
        <taxon>Bacteria</taxon>
        <taxon>Bacillati</taxon>
        <taxon>Cyanobacteriota</taxon>
        <taxon>Cyanophyceae</taxon>
        <taxon>Oscillatoriophycideae</taxon>
        <taxon>Oscillatoriales</taxon>
        <taxon>Microcoleaceae</taxon>
        <taxon>Microcoleus</taxon>
        <taxon>environmental samples</taxon>
    </lineage>
</organism>
<dbReference type="InterPro" id="IPR008984">
    <property type="entry name" value="SMAD_FHA_dom_sf"/>
</dbReference>
<evidence type="ECO:0000313" key="3">
    <source>
        <dbReference type="EMBL" id="CAA9363475.1"/>
    </source>
</evidence>
<proteinExistence type="predicted"/>
<feature type="region of interest" description="Disordered" evidence="1">
    <location>
        <begin position="117"/>
        <end position="163"/>
    </location>
</feature>
<dbReference type="Gene3D" id="2.60.200.20">
    <property type="match status" value="1"/>
</dbReference>
<protein>
    <submittedName>
        <fullName evidence="3">Forkhead-associated protein</fullName>
    </submittedName>
</protein>
<dbReference type="SMART" id="SM00240">
    <property type="entry name" value="FHA"/>
    <property type="match status" value="1"/>
</dbReference>
<dbReference type="Pfam" id="PF00498">
    <property type="entry name" value="FHA"/>
    <property type="match status" value="1"/>
</dbReference>